<dbReference type="Pfam" id="PF17772">
    <property type="entry name" value="zf-MYST"/>
    <property type="match status" value="1"/>
</dbReference>
<evidence type="ECO:0000256" key="14">
    <source>
        <dbReference type="ARBA" id="ARBA00048940"/>
    </source>
</evidence>
<protein>
    <recommendedName>
        <fullName evidence="2">histone acetyltransferase</fullName>
        <ecNumber evidence="2">2.3.1.48</ecNumber>
    </recommendedName>
</protein>
<evidence type="ECO:0000256" key="1">
    <source>
        <dbReference type="ARBA" id="ARBA00010107"/>
    </source>
</evidence>
<feature type="compositionally biased region" description="Basic residues" evidence="16">
    <location>
        <begin position="99"/>
        <end position="112"/>
    </location>
</feature>
<feature type="compositionally biased region" description="Polar residues" evidence="16">
    <location>
        <begin position="78"/>
        <end position="89"/>
    </location>
</feature>
<dbReference type="EMBL" id="KQ965790">
    <property type="protein sequence ID" value="KXS12175.1"/>
    <property type="molecule type" value="Genomic_DNA"/>
</dbReference>
<dbReference type="InterPro" id="IPR002717">
    <property type="entry name" value="HAT_MYST-type"/>
</dbReference>
<evidence type="ECO:0000256" key="16">
    <source>
        <dbReference type="SAM" id="MobiDB-lite"/>
    </source>
</evidence>
<dbReference type="AlphaFoldDB" id="A0A139A6V3"/>
<feature type="compositionally biased region" description="Acidic residues" evidence="16">
    <location>
        <begin position="575"/>
        <end position="586"/>
    </location>
</feature>
<dbReference type="PANTHER" id="PTHR10615">
    <property type="entry name" value="HISTONE ACETYLTRANSFERASE"/>
    <property type="match status" value="1"/>
</dbReference>
<dbReference type="Proteomes" id="UP000070544">
    <property type="component" value="Unassembled WGS sequence"/>
</dbReference>
<sequence length="586" mass="65097">MLTESASTRPLCVGCIVPVKHPAEPDSYRRAQILTIAQGLGADGTDETTYYIHVMSWNRRLDTWVQHSSIKAGDNDTEWPTGSQPSGQNVPGAEESKNKGGRAARGQKKTPKGKAETKLKRDKGSEESRVSGKEDVGMYTAESTFSCHTLQIGGNPGKQRRVGNTTRSPDSTLNASQNARPSSLSAGSELSRLRQGGAVSSAVVSYAEGAAARVRNVRRISIGDWVMDAWYFAPYPVDLVSAPTLLLCPFCLNPFASAQALSRHRTKCLLQHPPGNEIYFDGALSLWEVDGGAQRQWCRNLCLLGKCFLDHKACWWDVEVFWFYVLTSQDDRGHHILGYFSCEKVGSDTNLACIMTLPCHQRQGYGQLLIHFSFLLSVRENRVGTPERPLSDLGLLSYLRYWGDRVSLLLTSWRHRTVSVEQISHCTGIAGDDVRLALSAMDAVRCVEDSAGGYKQRASDWVIVITDRKREVATKAVARMEKKQGWARVEEDRLVWVPLSKRTGSTGAGLTAELKSLGLPQGWGINGGHEWGQMPEWVRPVPRKGFFVTMDGTVTEEPHPTSKWRRLDPRSSESDVIDVDDEEMKW</sequence>
<dbReference type="InterPro" id="IPR036388">
    <property type="entry name" value="WH-like_DNA-bd_sf"/>
</dbReference>
<proteinExistence type="inferred from homology"/>
<feature type="region of interest" description="Disordered" evidence="16">
    <location>
        <begin position="553"/>
        <end position="586"/>
    </location>
</feature>
<evidence type="ECO:0000256" key="10">
    <source>
        <dbReference type="ARBA" id="ARBA00023204"/>
    </source>
</evidence>
<dbReference type="InterPro" id="IPR050603">
    <property type="entry name" value="MYST_HAT"/>
</dbReference>
<dbReference type="GO" id="GO:0000785">
    <property type="term" value="C:chromatin"/>
    <property type="evidence" value="ECO:0007669"/>
    <property type="project" value="TreeGrafter"/>
</dbReference>
<feature type="domain" description="MYST-type HAT" evidence="17">
    <location>
        <begin position="212"/>
        <end position="498"/>
    </location>
</feature>
<dbReference type="Gene3D" id="1.10.10.10">
    <property type="entry name" value="Winged helix-like DNA-binding domain superfamily/Winged helix DNA-binding domain"/>
    <property type="match status" value="1"/>
</dbReference>
<dbReference type="GO" id="GO:0006357">
    <property type="term" value="P:regulation of transcription by RNA polymerase II"/>
    <property type="evidence" value="ECO:0007669"/>
    <property type="project" value="TreeGrafter"/>
</dbReference>
<name>A0A139A6V3_GONPJ</name>
<evidence type="ECO:0000256" key="9">
    <source>
        <dbReference type="ARBA" id="ARBA00023163"/>
    </source>
</evidence>
<feature type="compositionally biased region" description="Polar residues" evidence="16">
    <location>
        <begin position="162"/>
        <end position="186"/>
    </location>
</feature>
<evidence type="ECO:0000256" key="2">
    <source>
        <dbReference type="ARBA" id="ARBA00013184"/>
    </source>
</evidence>
<dbReference type="GO" id="GO:0003682">
    <property type="term" value="F:chromatin binding"/>
    <property type="evidence" value="ECO:0007669"/>
    <property type="project" value="TreeGrafter"/>
</dbReference>
<dbReference type="GO" id="GO:0140064">
    <property type="term" value="F:peptide crotonyltransferase activity"/>
    <property type="evidence" value="ECO:0007669"/>
    <property type="project" value="RHEA"/>
</dbReference>
<dbReference type="InterPro" id="IPR040706">
    <property type="entry name" value="Zf-MYST"/>
</dbReference>
<dbReference type="Gene3D" id="3.30.60.60">
    <property type="entry name" value="N-acetyl transferase-like"/>
    <property type="match status" value="1"/>
</dbReference>
<evidence type="ECO:0000256" key="13">
    <source>
        <dbReference type="ARBA" id="ARBA00047787"/>
    </source>
</evidence>
<feature type="compositionally biased region" description="Basic and acidic residues" evidence="16">
    <location>
        <begin position="556"/>
        <end position="573"/>
    </location>
</feature>
<dbReference type="Pfam" id="PF11717">
    <property type="entry name" value="Tudor-knot"/>
    <property type="match status" value="1"/>
</dbReference>
<keyword evidence="6" id="KW-0007">Acetylation</keyword>
<dbReference type="Gene3D" id="3.40.630.30">
    <property type="match status" value="1"/>
</dbReference>
<comment type="catalytic activity">
    <reaction evidence="11">
        <text>2-hydroxyisobutanoyl-CoA + L-lysyl-[protein] = N(6)-(2-hydroxyisobutanoyl)-L-lysyl-[protein] + CoA + H(+)</text>
        <dbReference type="Rhea" id="RHEA:24180"/>
        <dbReference type="Rhea" id="RHEA-COMP:9752"/>
        <dbReference type="Rhea" id="RHEA-COMP:15921"/>
        <dbReference type="ChEBI" id="CHEBI:15378"/>
        <dbReference type="ChEBI" id="CHEBI:29969"/>
        <dbReference type="ChEBI" id="CHEBI:57287"/>
        <dbReference type="ChEBI" id="CHEBI:131780"/>
        <dbReference type="ChEBI" id="CHEBI:144968"/>
    </reaction>
    <physiologicalReaction direction="left-to-right" evidence="11">
        <dbReference type="Rhea" id="RHEA:24181"/>
    </physiologicalReaction>
</comment>
<dbReference type="PANTHER" id="PTHR10615:SF218">
    <property type="entry name" value="HISTONE ACETYLTRANSFERASE ESA1"/>
    <property type="match status" value="1"/>
</dbReference>
<dbReference type="EC" id="2.3.1.48" evidence="2"/>
<dbReference type="GO" id="GO:0003712">
    <property type="term" value="F:transcription coregulator activity"/>
    <property type="evidence" value="ECO:0007669"/>
    <property type="project" value="TreeGrafter"/>
</dbReference>
<dbReference type="InterPro" id="IPR016197">
    <property type="entry name" value="Chromo-like_dom_sf"/>
</dbReference>
<dbReference type="SUPFAM" id="SSF55729">
    <property type="entry name" value="Acyl-CoA N-acyltransferases (Nat)"/>
    <property type="match status" value="1"/>
</dbReference>
<evidence type="ECO:0000256" key="7">
    <source>
        <dbReference type="ARBA" id="ARBA00023015"/>
    </source>
</evidence>
<keyword evidence="5" id="KW-0156">Chromatin regulator</keyword>
<keyword evidence="10" id="KW-0234">DNA repair</keyword>
<keyword evidence="4" id="KW-0227">DNA damage</keyword>
<accession>A0A139A6V3</accession>
<comment type="catalytic activity">
    <reaction evidence="13">
        <text>L-lysyl-[protein] + acetyl-CoA = N(6)-acetyl-L-lysyl-[protein] + CoA + H(+)</text>
        <dbReference type="Rhea" id="RHEA:45948"/>
        <dbReference type="Rhea" id="RHEA-COMP:9752"/>
        <dbReference type="Rhea" id="RHEA-COMP:10731"/>
        <dbReference type="ChEBI" id="CHEBI:15378"/>
        <dbReference type="ChEBI" id="CHEBI:29969"/>
        <dbReference type="ChEBI" id="CHEBI:57287"/>
        <dbReference type="ChEBI" id="CHEBI:57288"/>
        <dbReference type="ChEBI" id="CHEBI:61930"/>
    </reaction>
    <physiologicalReaction direction="left-to-right" evidence="13">
        <dbReference type="Rhea" id="RHEA:45949"/>
    </physiologicalReaction>
</comment>
<keyword evidence="3" id="KW-0808">Transferase</keyword>
<organism evidence="18 19">
    <name type="scientific">Gonapodya prolifera (strain JEL478)</name>
    <name type="common">Monoblepharis prolifera</name>
    <dbReference type="NCBI Taxonomy" id="1344416"/>
    <lineage>
        <taxon>Eukaryota</taxon>
        <taxon>Fungi</taxon>
        <taxon>Fungi incertae sedis</taxon>
        <taxon>Chytridiomycota</taxon>
        <taxon>Chytridiomycota incertae sedis</taxon>
        <taxon>Monoblepharidomycetes</taxon>
        <taxon>Monoblepharidales</taxon>
        <taxon>Gonapodyaceae</taxon>
        <taxon>Gonapodya</taxon>
    </lineage>
</organism>
<gene>
    <name evidence="18" type="ORF">M427DRAFT_101540</name>
</gene>
<evidence type="ECO:0000256" key="12">
    <source>
        <dbReference type="ARBA" id="ARBA00047752"/>
    </source>
</evidence>
<dbReference type="GO" id="GO:0004402">
    <property type="term" value="F:histone acetyltransferase activity"/>
    <property type="evidence" value="ECO:0007669"/>
    <property type="project" value="InterPro"/>
</dbReference>
<dbReference type="STRING" id="1344416.A0A139A6V3"/>
<keyword evidence="9" id="KW-0804">Transcription</keyword>
<evidence type="ECO:0000313" key="19">
    <source>
        <dbReference type="Proteomes" id="UP000070544"/>
    </source>
</evidence>
<comment type="catalytic activity">
    <reaction evidence="14">
        <text>L-lysyl-[histone] + acetyl-CoA = N(6)-acetyl-L-lysyl-[histone] + CoA + H(+)</text>
        <dbReference type="Rhea" id="RHEA:21992"/>
        <dbReference type="Rhea" id="RHEA-COMP:9845"/>
        <dbReference type="Rhea" id="RHEA-COMP:11338"/>
        <dbReference type="ChEBI" id="CHEBI:15378"/>
        <dbReference type="ChEBI" id="CHEBI:29969"/>
        <dbReference type="ChEBI" id="CHEBI:57287"/>
        <dbReference type="ChEBI" id="CHEBI:57288"/>
        <dbReference type="ChEBI" id="CHEBI:61930"/>
        <dbReference type="EC" id="2.3.1.48"/>
    </reaction>
    <physiologicalReaction direction="left-to-right" evidence="14">
        <dbReference type="Rhea" id="RHEA:21993"/>
    </physiologicalReaction>
</comment>
<evidence type="ECO:0000259" key="17">
    <source>
        <dbReference type="PROSITE" id="PS51726"/>
    </source>
</evidence>
<evidence type="ECO:0000256" key="8">
    <source>
        <dbReference type="ARBA" id="ARBA00023159"/>
    </source>
</evidence>
<dbReference type="InterPro" id="IPR025995">
    <property type="entry name" value="Tudor-knot"/>
</dbReference>
<evidence type="ECO:0000256" key="6">
    <source>
        <dbReference type="ARBA" id="ARBA00022990"/>
    </source>
</evidence>
<dbReference type="OMA" id="GMEERIY"/>
<reference evidence="18 19" key="1">
    <citation type="journal article" date="2015" name="Genome Biol. Evol.">
        <title>Phylogenomic analyses indicate that early fungi evolved digesting cell walls of algal ancestors of land plants.</title>
        <authorList>
            <person name="Chang Y."/>
            <person name="Wang S."/>
            <person name="Sekimoto S."/>
            <person name="Aerts A.L."/>
            <person name="Choi C."/>
            <person name="Clum A."/>
            <person name="LaButti K.M."/>
            <person name="Lindquist E.A."/>
            <person name="Yee Ngan C."/>
            <person name="Ohm R.A."/>
            <person name="Salamov A.A."/>
            <person name="Grigoriev I.V."/>
            <person name="Spatafora J.W."/>
            <person name="Berbee M.L."/>
        </authorList>
    </citation>
    <scope>NUCLEOTIDE SEQUENCE [LARGE SCALE GENOMIC DNA]</scope>
    <source>
        <strain evidence="18 19">JEL478</strain>
    </source>
</reference>
<comment type="catalytic activity">
    <reaction evidence="12">
        <text>(2E)-butenoyl-CoA + L-lysyl-[protein] = N(6)-(2E)-butenoyl-L-lysyl-[protein] + CoA + H(+)</text>
        <dbReference type="Rhea" id="RHEA:53908"/>
        <dbReference type="Rhea" id="RHEA-COMP:9752"/>
        <dbReference type="Rhea" id="RHEA-COMP:13707"/>
        <dbReference type="ChEBI" id="CHEBI:15378"/>
        <dbReference type="ChEBI" id="CHEBI:29969"/>
        <dbReference type="ChEBI" id="CHEBI:57287"/>
        <dbReference type="ChEBI" id="CHEBI:57332"/>
        <dbReference type="ChEBI" id="CHEBI:137954"/>
    </reaction>
    <physiologicalReaction direction="left-to-right" evidence="12">
        <dbReference type="Rhea" id="RHEA:53909"/>
    </physiologicalReaction>
</comment>
<feature type="region of interest" description="Disordered" evidence="16">
    <location>
        <begin position="72"/>
        <end position="186"/>
    </location>
</feature>
<keyword evidence="19" id="KW-1185">Reference proteome</keyword>
<feature type="active site" description="Proton donor/acceptor" evidence="15">
    <location>
        <position position="387"/>
    </location>
</feature>
<evidence type="ECO:0000256" key="11">
    <source>
        <dbReference type="ARBA" id="ARBA00047557"/>
    </source>
</evidence>
<dbReference type="PROSITE" id="PS51726">
    <property type="entry name" value="MYST_HAT"/>
    <property type="match status" value="1"/>
</dbReference>
<dbReference type="OrthoDB" id="787137at2759"/>
<dbReference type="GO" id="GO:0106226">
    <property type="term" value="F:peptide 2-hydroxyisobutyryltransferase activity"/>
    <property type="evidence" value="ECO:0007669"/>
    <property type="project" value="RHEA"/>
</dbReference>
<evidence type="ECO:0000256" key="3">
    <source>
        <dbReference type="ARBA" id="ARBA00022679"/>
    </source>
</evidence>
<evidence type="ECO:0000256" key="5">
    <source>
        <dbReference type="ARBA" id="ARBA00022853"/>
    </source>
</evidence>
<evidence type="ECO:0000256" key="15">
    <source>
        <dbReference type="PIRSR" id="PIRSR602717-51"/>
    </source>
</evidence>
<comment type="similarity">
    <text evidence="1">Belongs to the MYST (SAS/MOZ) family.</text>
</comment>
<evidence type="ECO:0000256" key="4">
    <source>
        <dbReference type="ARBA" id="ARBA00022763"/>
    </source>
</evidence>
<keyword evidence="8" id="KW-0010">Activator</keyword>
<dbReference type="SUPFAM" id="SSF54160">
    <property type="entry name" value="Chromo domain-like"/>
    <property type="match status" value="1"/>
</dbReference>
<dbReference type="GO" id="GO:0005634">
    <property type="term" value="C:nucleus"/>
    <property type="evidence" value="ECO:0007669"/>
    <property type="project" value="TreeGrafter"/>
</dbReference>
<dbReference type="GO" id="GO:0006281">
    <property type="term" value="P:DNA repair"/>
    <property type="evidence" value="ECO:0007669"/>
    <property type="project" value="UniProtKB-KW"/>
</dbReference>
<keyword evidence="7" id="KW-0805">Transcription regulation</keyword>
<dbReference type="Pfam" id="PF01853">
    <property type="entry name" value="MOZ_SAS"/>
    <property type="match status" value="1"/>
</dbReference>
<feature type="compositionally biased region" description="Basic and acidic residues" evidence="16">
    <location>
        <begin position="113"/>
        <end position="136"/>
    </location>
</feature>
<evidence type="ECO:0000313" key="18">
    <source>
        <dbReference type="EMBL" id="KXS12175.1"/>
    </source>
</evidence>
<dbReference type="InterPro" id="IPR016181">
    <property type="entry name" value="Acyl_CoA_acyltransferase"/>
</dbReference>
<dbReference type="Gene3D" id="2.30.30.140">
    <property type="match status" value="1"/>
</dbReference>